<organism evidence="2 3">
    <name type="scientific">Lelliottia wanjuensis</name>
    <dbReference type="NCBI Taxonomy" id="3050585"/>
    <lineage>
        <taxon>Bacteria</taxon>
        <taxon>Pseudomonadati</taxon>
        <taxon>Pseudomonadota</taxon>
        <taxon>Gammaproteobacteria</taxon>
        <taxon>Enterobacterales</taxon>
        <taxon>Enterobacteriaceae</taxon>
        <taxon>Lelliottia</taxon>
    </lineage>
</organism>
<evidence type="ECO:0000313" key="3">
    <source>
        <dbReference type="Proteomes" id="UP001223214"/>
    </source>
</evidence>
<evidence type="ECO:0000313" key="2">
    <source>
        <dbReference type="EMBL" id="MDK9362942.1"/>
    </source>
</evidence>
<name>A0AAP4D3V8_9ENTR</name>
<dbReference type="InterPro" id="IPR057271">
    <property type="entry name" value="YagK_YfjJ_C"/>
</dbReference>
<protein>
    <submittedName>
        <fullName evidence="2">Inovirus Gp2 family protein</fullName>
    </submittedName>
</protein>
<reference evidence="2 3" key="1">
    <citation type="submission" date="2023-06" db="EMBL/GenBank/DDBJ databases">
        <title>Identification and characterization of antibiotic-resistant Gram-negative bacteria.</title>
        <authorList>
            <person name="Cho G.-S."/>
            <person name="Lee J."/>
            <person name="Tai E."/>
            <person name="Jeong S."/>
            <person name="Kim I."/>
            <person name="Kim B.-E."/>
            <person name="Jeong M.-I."/>
            <person name="Oh K.-K."/>
            <person name="Franz C.M.A.P."/>
        </authorList>
    </citation>
    <scope>NUCLEOTIDE SEQUENCE [LARGE SCALE GENOMIC DNA]</scope>
    <source>
        <strain evidence="2 3">V106_12</strain>
    </source>
</reference>
<feature type="domain" description="YagK/YfjJ C-terminal" evidence="1">
    <location>
        <begin position="32"/>
        <end position="205"/>
    </location>
</feature>
<keyword evidence="3" id="KW-1185">Reference proteome</keyword>
<dbReference type="EMBL" id="JASSOM010000046">
    <property type="protein sequence ID" value="MDK9362942.1"/>
    <property type="molecule type" value="Genomic_DNA"/>
</dbReference>
<dbReference type="RefSeq" id="WP_285149179.1">
    <property type="nucleotide sequence ID" value="NZ_JASSOM010000046.1"/>
</dbReference>
<proteinExistence type="predicted"/>
<dbReference type="AlphaFoldDB" id="A0AAP4D3V8"/>
<accession>A0AAP4D3V8</accession>
<evidence type="ECO:0000259" key="1">
    <source>
        <dbReference type="Pfam" id="PF11726"/>
    </source>
</evidence>
<dbReference type="Proteomes" id="UP001223214">
    <property type="component" value="Unassembled WGS sequence"/>
</dbReference>
<sequence>MNSVVYDIIMTMYGPVITEYIKRIEETIAKSLQQYPRTFVMRVDLRFPLNPDLLSKCRMDAGAITRFMKSLSSKISASEMRRSKTGRVHKTILRYVWVREFNKKGKKHYHVFLLLNKDAYHLPGYVDRKGSLANMISLAWMSAIGLGANECKGLAFFCHSDNFWIEHKLSADLDDVVYDSVVVRTAYMAKEYSKHSDGERNFGCSQK</sequence>
<comment type="caution">
    <text evidence="2">The sequence shown here is derived from an EMBL/GenBank/DDBJ whole genome shotgun (WGS) entry which is preliminary data.</text>
</comment>
<gene>
    <name evidence="2" type="ORF">QQF32_07015</name>
</gene>
<dbReference type="Pfam" id="PF11726">
    <property type="entry name" value="YagK_YfjJ_C"/>
    <property type="match status" value="1"/>
</dbReference>